<keyword evidence="1" id="KW-1133">Transmembrane helix</keyword>
<dbReference type="NCBIfam" id="NF047379">
    <property type="entry name" value="photo_II_Psb32"/>
    <property type="match status" value="1"/>
</dbReference>
<feature type="domain" description="TPM" evidence="2">
    <location>
        <begin position="57"/>
        <end position="182"/>
    </location>
</feature>
<protein>
    <submittedName>
        <fullName evidence="3">TPM domain-containing protein</fullName>
    </submittedName>
</protein>
<dbReference type="Proteomes" id="UP001482513">
    <property type="component" value="Unassembled WGS sequence"/>
</dbReference>
<dbReference type="PANTHER" id="PTHR30373:SF2">
    <property type="entry name" value="UPF0603 PROTEIN YGCG"/>
    <property type="match status" value="1"/>
</dbReference>
<name>A0ABV0K5I9_9CYAN</name>
<sequence>MNSYPSQRTHSRWIQVCWSALLGLVLPLVVLGLFAEPAEAVAVFQVPTVAAGEPTWVVDEANIISRINENKISSRFSELAAATGNEVRLVTIHHFDYGDTIQSFTDKLFERWYSTPEEQANQTLLVLDEVTKTVGIRVGDQAATLLTDDIATSVAQETVLFPLLEGDKYNQSFLAASDRLGAVLGGQADPGPPNFDDSFDSESTFASAEETAENRGNSTVVLIVLLVLATVIPMATYFWYVGFGN</sequence>
<keyword evidence="4" id="KW-1185">Reference proteome</keyword>
<feature type="transmembrane region" description="Helical" evidence="1">
    <location>
        <begin position="12"/>
        <end position="35"/>
    </location>
</feature>
<dbReference type="RefSeq" id="WP_190705324.1">
    <property type="nucleotide sequence ID" value="NZ_JAMPKX010000006.1"/>
</dbReference>
<dbReference type="InterPro" id="IPR007621">
    <property type="entry name" value="TPM_dom"/>
</dbReference>
<keyword evidence="1" id="KW-0472">Membrane</keyword>
<dbReference type="EMBL" id="JAMPKX010000006">
    <property type="protein sequence ID" value="MEP0948051.1"/>
    <property type="molecule type" value="Genomic_DNA"/>
</dbReference>
<keyword evidence="1" id="KW-0812">Transmembrane</keyword>
<reference evidence="3 4" key="1">
    <citation type="submission" date="2022-04" db="EMBL/GenBank/DDBJ databases">
        <title>Positive selection, recombination, and allopatry shape intraspecific diversity of widespread and dominant cyanobacteria.</title>
        <authorList>
            <person name="Wei J."/>
            <person name="Shu W."/>
            <person name="Hu C."/>
        </authorList>
    </citation>
    <scope>NUCLEOTIDE SEQUENCE [LARGE SCALE GENOMIC DNA]</scope>
    <source>
        <strain evidence="3 4">DQ-A4</strain>
    </source>
</reference>
<feature type="transmembrane region" description="Helical" evidence="1">
    <location>
        <begin position="220"/>
        <end position="240"/>
    </location>
</feature>
<proteinExistence type="predicted"/>
<evidence type="ECO:0000313" key="3">
    <source>
        <dbReference type="EMBL" id="MEP0948051.1"/>
    </source>
</evidence>
<evidence type="ECO:0000256" key="1">
    <source>
        <dbReference type="SAM" id="Phobius"/>
    </source>
</evidence>
<comment type="caution">
    <text evidence="3">The sequence shown here is derived from an EMBL/GenBank/DDBJ whole genome shotgun (WGS) entry which is preliminary data.</text>
</comment>
<dbReference type="PANTHER" id="PTHR30373">
    <property type="entry name" value="UPF0603 PROTEIN YGCG"/>
    <property type="match status" value="1"/>
</dbReference>
<dbReference type="Gene3D" id="3.10.310.50">
    <property type="match status" value="1"/>
</dbReference>
<evidence type="ECO:0000313" key="4">
    <source>
        <dbReference type="Proteomes" id="UP001482513"/>
    </source>
</evidence>
<evidence type="ECO:0000259" key="2">
    <source>
        <dbReference type="Pfam" id="PF04536"/>
    </source>
</evidence>
<accession>A0ABV0K5I9</accession>
<gene>
    <name evidence="3" type="ORF">NC992_14290</name>
</gene>
<dbReference type="Pfam" id="PF04536">
    <property type="entry name" value="TPM_phosphatase"/>
    <property type="match status" value="1"/>
</dbReference>
<organism evidence="3 4">
    <name type="scientific">Leptolyngbya subtilissima DQ-A4</name>
    <dbReference type="NCBI Taxonomy" id="2933933"/>
    <lineage>
        <taxon>Bacteria</taxon>
        <taxon>Bacillati</taxon>
        <taxon>Cyanobacteriota</taxon>
        <taxon>Cyanophyceae</taxon>
        <taxon>Leptolyngbyales</taxon>
        <taxon>Leptolyngbyaceae</taxon>
        <taxon>Leptolyngbya group</taxon>
        <taxon>Leptolyngbya</taxon>
    </lineage>
</organism>